<dbReference type="AlphaFoldDB" id="A9E2P3"/>
<gene>
    <name evidence="1" type="ORF">KAOT1_10841</name>
</gene>
<keyword evidence="2" id="KW-1185">Reference proteome</keyword>
<dbReference type="STRING" id="391587.KAOT1_10841"/>
<dbReference type="RefSeq" id="WP_007094721.1">
    <property type="nucleotide sequence ID" value="NZ_CP142125.1"/>
</dbReference>
<evidence type="ECO:0000313" key="2">
    <source>
        <dbReference type="Proteomes" id="UP000002945"/>
    </source>
</evidence>
<sequence length="58" mass="6465">MKTNKKIKVLKVHEKETLLGGFKGDLNLNHRVDDCDDPTCSCCDHTLASAPVDKTPQR</sequence>
<accession>A9E2P3</accession>
<dbReference type="EMBL" id="ABIB01000008">
    <property type="protein sequence ID" value="EDP95414.1"/>
    <property type="molecule type" value="Genomic_DNA"/>
</dbReference>
<dbReference type="OrthoDB" id="9930867at2"/>
<dbReference type="Proteomes" id="UP000002945">
    <property type="component" value="Unassembled WGS sequence"/>
</dbReference>
<evidence type="ECO:0000313" key="1">
    <source>
        <dbReference type="EMBL" id="EDP95414.1"/>
    </source>
</evidence>
<protein>
    <submittedName>
        <fullName evidence="1">Uncharacterized protein</fullName>
    </submittedName>
</protein>
<comment type="caution">
    <text evidence="1">The sequence shown here is derived from an EMBL/GenBank/DDBJ whole genome shotgun (WGS) entry which is preliminary data.</text>
</comment>
<name>A9E2P3_9FLAO</name>
<organism evidence="1 2">
    <name type="scientific">Kordia algicida OT-1</name>
    <dbReference type="NCBI Taxonomy" id="391587"/>
    <lineage>
        <taxon>Bacteria</taxon>
        <taxon>Pseudomonadati</taxon>
        <taxon>Bacteroidota</taxon>
        <taxon>Flavobacteriia</taxon>
        <taxon>Flavobacteriales</taxon>
        <taxon>Flavobacteriaceae</taxon>
        <taxon>Kordia</taxon>
    </lineage>
</organism>
<dbReference type="HOGENOM" id="CLU_2973544_0_0_10"/>
<reference evidence="1 2" key="1">
    <citation type="journal article" date="2011" name="J. Bacteriol.">
        <title>Genome sequence of the algicidal bacterium Kordia algicida OT-1.</title>
        <authorList>
            <person name="Lee H.S."/>
            <person name="Kang S.G."/>
            <person name="Kwon K.K."/>
            <person name="Lee J.H."/>
            <person name="Kim S.J."/>
        </authorList>
    </citation>
    <scope>NUCLEOTIDE SEQUENCE [LARGE SCALE GENOMIC DNA]</scope>
    <source>
        <strain evidence="1 2">OT-1</strain>
    </source>
</reference>
<proteinExistence type="predicted"/>